<name>A0A172TPE9_9BACL</name>
<proteinExistence type="predicted"/>
<evidence type="ECO:0000313" key="1">
    <source>
        <dbReference type="EMBL" id="ANE48890.1"/>
    </source>
</evidence>
<evidence type="ECO:0000313" key="2">
    <source>
        <dbReference type="Proteomes" id="UP000076927"/>
    </source>
</evidence>
<dbReference type="KEGG" id="pswu:SY83_12535"/>
<organism evidence="1 2">
    <name type="scientific">Paenibacillus swuensis</name>
    <dbReference type="NCBI Taxonomy" id="1178515"/>
    <lineage>
        <taxon>Bacteria</taxon>
        <taxon>Bacillati</taxon>
        <taxon>Bacillota</taxon>
        <taxon>Bacilli</taxon>
        <taxon>Bacillales</taxon>
        <taxon>Paenibacillaceae</taxon>
        <taxon>Paenibacillus</taxon>
    </lineage>
</organism>
<accession>A0A172TPE9</accession>
<gene>
    <name evidence="1" type="ORF">SY83_12535</name>
</gene>
<protein>
    <submittedName>
        <fullName evidence="1">Uncharacterized protein</fullName>
    </submittedName>
</protein>
<dbReference type="Proteomes" id="UP000076927">
    <property type="component" value="Chromosome"/>
</dbReference>
<dbReference type="PATRIC" id="fig|1178515.4.peg.2508"/>
<sequence length="59" mass="6882">MDTHDEITREFYIAFDKLREEKTDLIITGKLTVDQALQAIQSEGQFLLDQAKKREKNTP</sequence>
<dbReference type="AlphaFoldDB" id="A0A172TPE9"/>
<keyword evidence="2" id="KW-1185">Reference proteome</keyword>
<reference evidence="1 2" key="1">
    <citation type="submission" date="2015-01" db="EMBL/GenBank/DDBJ databases">
        <title>Paenibacillus swuensis/DY6/whole genome sequencing.</title>
        <authorList>
            <person name="Kim M.K."/>
            <person name="Srinivasan S."/>
            <person name="Lee J.-J."/>
        </authorList>
    </citation>
    <scope>NUCLEOTIDE SEQUENCE [LARGE SCALE GENOMIC DNA]</scope>
    <source>
        <strain evidence="1 2">DY6</strain>
    </source>
</reference>
<dbReference type="EMBL" id="CP011388">
    <property type="protein sequence ID" value="ANE48890.1"/>
    <property type="molecule type" value="Genomic_DNA"/>
</dbReference>